<sequence>MTIIDLGTDEVKNRTLSEYIDNIIVEFIPDHE</sequence>
<reference evidence="1" key="1">
    <citation type="journal article" date="2020" name="Nature">
        <title>Giant virus diversity and host interactions through global metagenomics.</title>
        <authorList>
            <person name="Schulz F."/>
            <person name="Roux S."/>
            <person name="Paez-Espino D."/>
            <person name="Jungbluth S."/>
            <person name="Walsh D.A."/>
            <person name="Denef V.J."/>
            <person name="McMahon K.D."/>
            <person name="Konstantinidis K.T."/>
            <person name="Eloe-Fadrosh E.A."/>
            <person name="Kyrpides N.C."/>
            <person name="Woyke T."/>
        </authorList>
    </citation>
    <scope>NUCLEOTIDE SEQUENCE</scope>
    <source>
        <strain evidence="1">GVMAG-M-3300023174-182</strain>
    </source>
</reference>
<evidence type="ECO:0000313" key="1">
    <source>
        <dbReference type="EMBL" id="QHT16120.1"/>
    </source>
</evidence>
<dbReference type="AlphaFoldDB" id="A0A6C0DIQ2"/>
<organism evidence="1">
    <name type="scientific">viral metagenome</name>
    <dbReference type="NCBI Taxonomy" id="1070528"/>
    <lineage>
        <taxon>unclassified sequences</taxon>
        <taxon>metagenomes</taxon>
        <taxon>organismal metagenomes</taxon>
    </lineage>
</organism>
<accession>A0A6C0DIQ2</accession>
<proteinExistence type="predicted"/>
<dbReference type="EMBL" id="MN739616">
    <property type="protein sequence ID" value="QHT16120.1"/>
    <property type="molecule type" value="Genomic_DNA"/>
</dbReference>
<name>A0A6C0DIQ2_9ZZZZ</name>
<protein>
    <submittedName>
        <fullName evidence="1">Uncharacterized protein</fullName>
    </submittedName>
</protein>